<keyword evidence="3" id="KW-1185">Reference proteome</keyword>
<comment type="caution">
    <text evidence="2">The sequence shown here is derived from an EMBL/GenBank/DDBJ whole genome shotgun (WGS) entry which is preliminary data.</text>
</comment>
<name>A0AAV3RLM5_LITER</name>
<proteinExistence type="predicted"/>
<feature type="region of interest" description="Disordered" evidence="1">
    <location>
        <begin position="105"/>
        <end position="124"/>
    </location>
</feature>
<reference evidence="2 3" key="1">
    <citation type="submission" date="2024-01" db="EMBL/GenBank/DDBJ databases">
        <title>The complete chloroplast genome sequence of Lithospermum erythrorhizon: insights into the phylogenetic relationship among Boraginaceae species and the maternal lineages of purple gromwells.</title>
        <authorList>
            <person name="Okada T."/>
            <person name="Watanabe K."/>
        </authorList>
    </citation>
    <scope>NUCLEOTIDE SEQUENCE [LARGE SCALE GENOMIC DNA]</scope>
</reference>
<sequence length="124" mass="13487">MGPKVPTAWSSKSQTCSLYIRDTTFIKGQIQTLREAFPATPDWCAYYEDSSLIMADKVWESAQIAQDPTKVEIPALGGKELTSSTAEGPLAKKAKFQVALPLSSTRPSKAIVPHTGKSTTSKKR</sequence>
<protein>
    <submittedName>
        <fullName evidence="2">Uncharacterized protein</fullName>
    </submittedName>
</protein>
<organism evidence="2 3">
    <name type="scientific">Lithospermum erythrorhizon</name>
    <name type="common">Purple gromwell</name>
    <name type="synonym">Lithospermum officinale var. erythrorhizon</name>
    <dbReference type="NCBI Taxonomy" id="34254"/>
    <lineage>
        <taxon>Eukaryota</taxon>
        <taxon>Viridiplantae</taxon>
        <taxon>Streptophyta</taxon>
        <taxon>Embryophyta</taxon>
        <taxon>Tracheophyta</taxon>
        <taxon>Spermatophyta</taxon>
        <taxon>Magnoliopsida</taxon>
        <taxon>eudicotyledons</taxon>
        <taxon>Gunneridae</taxon>
        <taxon>Pentapetalae</taxon>
        <taxon>asterids</taxon>
        <taxon>lamiids</taxon>
        <taxon>Boraginales</taxon>
        <taxon>Boraginaceae</taxon>
        <taxon>Boraginoideae</taxon>
        <taxon>Lithospermeae</taxon>
        <taxon>Lithospermum</taxon>
    </lineage>
</organism>
<evidence type="ECO:0000313" key="2">
    <source>
        <dbReference type="EMBL" id="GAA0178374.1"/>
    </source>
</evidence>
<evidence type="ECO:0000313" key="3">
    <source>
        <dbReference type="Proteomes" id="UP001454036"/>
    </source>
</evidence>
<dbReference type="Proteomes" id="UP001454036">
    <property type="component" value="Unassembled WGS sequence"/>
</dbReference>
<accession>A0AAV3RLM5</accession>
<dbReference type="AlphaFoldDB" id="A0AAV3RLM5"/>
<dbReference type="EMBL" id="BAABME010028338">
    <property type="protein sequence ID" value="GAA0178374.1"/>
    <property type="molecule type" value="Genomic_DNA"/>
</dbReference>
<gene>
    <name evidence="2" type="ORF">LIER_42169</name>
</gene>
<evidence type="ECO:0000256" key="1">
    <source>
        <dbReference type="SAM" id="MobiDB-lite"/>
    </source>
</evidence>